<name>A0A8H6W552_9AGAR</name>
<keyword evidence="4" id="KW-1185">Reference proteome</keyword>
<evidence type="ECO:0000256" key="1">
    <source>
        <dbReference type="SAM" id="MobiDB-lite"/>
    </source>
</evidence>
<dbReference type="InterPro" id="IPR001810">
    <property type="entry name" value="F-box_dom"/>
</dbReference>
<dbReference type="Pfam" id="PF00646">
    <property type="entry name" value="F-box"/>
    <property type="match status" value="1"/>
</dbReference>
<feature type="compositionally biased region" description="Basic and acidic residues" evidence="1">
    <location>
        <begin position="280"/>
        <end position="289"/>
    </location>
</feature>
<dbReference type="InterPro" id="IPR036047">
    <property type="entry name" value="F-box-like_dom_sf"/>
</dbReference>
<comment type="caution">
    <text evidence="3">The sequence shown here is derived from an EMBL/GenBank/DDBJ whole genome shotgun (WGS) entry which is preliminary data.</text>
</comment>
<feature type="region of interest" description="Disordered" evidence="1">
    <location>
        <begin position="267"/>
        <end position="326"/>
    </location>
</feature>
<dbReference type="Proteomes" id="UP000636479">
    <property type="component" value="Unassembled WGS sequence"/>
</dbReference>
<dbReference type="OrthoDB" id="3047730at2759"/>
<dbReference type="EMBL" id="JACAZF010000006">
    <property type="protein sequence ID" value="KAF7302148.1"/>
    <property type="molecule type" value="Genomic_DNA"/>
</dbReference>
<dbReference type="RefSeq" id="XP_037220148.1">
    <property type="nucleotide sequence ID" value="XM_037364504.1"/>
</dbReference>
<evidence type="ECO:0000313" key="3">
    <source>
        <dbReference type="EMBL" id="KAF7302148.1"/>
    </source>
</evidence>
<evidence type="ECO:0000313" key="4">
    <source>
        <dbReference type="Proteomes" id="UP000636479"/>
    </source>
</evidence>
<reference evidence="3" key="1">
    <citation type="submission" date="2020-05" db="EMBL/GenBank/DDBJ databases">
        <title>Mycena genomes resolve the evolution of fungal bioluminescence.</title>
        <authorList>
            <person name="Tsai I.J."/>
        </authorList>
    </citation>
    <scope>NUCLEOTIDE SEQUENCE</scope>
    <source>
        <strain evidence="3">171206Taipei</strain>
    </source>
</reference>
<evidence type="ECO:0000259" key="2">
    <source>
        <dbReference type="Pfam" id="PF00646"/>
    </source>
</evidence>
<proteinExistence type="predicted"/>
<dbReference type="GeneID" id="59347020"/>
<feature type="compositionally biased region" description="Low complexity" evidence="1">
    <location>
        <begin position="299"/>
        <end position="309"/>
    </location>
</feature>
<organism evidence="3 4">
    <name type="scientific">Mycena indigotica</name>
    <dbReference type="NCBI Taxonomy" id="2126181"/>
    <lineage>
        <taxon>Eukaryota</taxon>
        <taxon>Fungi</taxon>
        <taxon>Dikarya</taxon>
        <taxon>Basidiomycota</taxon>
        <taxon>Agaricomycotina</taxon>
        <taxon>Agaricomycetes</taxon>
        <taxon>Agaricomycetidae</taxon>
        <taxon>Agaricales</taxon>
        <taxon>Marasmiineae</taxon>
        <taxon>Mycenaceae</taxon>
        <taxon>Mycena</taxon>
    </lineage>
</organism>
<protein>
    <recommendedName>
        <fullName evidence="2">F-box domain-containing protein</fullName>
    </recommendedName>
</protein>
<dbReference type="SUPFAM" id="SSF81383">
    <property type="entry name" value="F-box domain"/>
    <property type="match status" value="1"/>
</dbReference>
<accession>A0A8H6W552</accession>
<dbReference type="AlphaFoldDB" id="A0A8H6W552"/>
<feature type="domain" description="F-box" evidence="2">
    <location>
        <begin position="22"/>
        <end position="53"/>
    </location>
</feature>
<gene>
    <name evidence="3" type="ORF">MIND_00781700</name>
</gene>
<sequence length="437" mass="48267">MARVVCKGVEEERTARARNLVDLNDDVLLLIFGLLDHTDRLVVSALCRRLRAVLLPQIFDIIGWAAIAPEFPPRRLWPFVQTFVFSGHHIAPFTPTMRQNITAQILEAFVDMKRLTTVIIVDVEGGLWPELLDAFSVLSTPCHLQLGSHWDPAREDEDYIVLEPKRASLPFASFSFIFPLVYASEQEGGGAARRLPLGLEHEMYNIRTILAAAAETLSYIYLPGEIFPTMYGFTWSALTELYLDGLWPVERIADRVVQVSSAPPREPFPRLILGQSPEPVEAHTSKDGSETATLAEVAPSVSTSVSPTVVDEKAEASVPASRDNNAVETEAFSESLTEAFLDDLTSASDEGNTASKPTVDGDIPTTPQPLESLVVHDDSSALSPLSSSDLLSILEAMPNLRLLKMYLFHHTADLNLWAGSSARQISHRRLHLLFFAI</sequence>